<dbReference type="Gene3D" id="3.40.50.1820">
    <property type="entry name" value="alpha/beta hydrolase"/>
    <property type="match status" value="1"/>
</dbReference>
<dbReference type="Pfam" id="PF00561">
    <property type="entry name" value="Abhydrolase_1"/>
    <property type="match status" value="1"/>
</dbReference>
<keyword evidence="2" id="KW-0378">Hydrolase</keyword>
<dbReference type="AlphaFoldDB" id="A0A160V601"/>
<name>A0A160V601_9ZZZZ</name>
<dbReference type="InterPro" id="IPR029058">
    <property type="entry name" value="AB_hydrolase_fold"/>
</dbReference>
<sequence>MPETLNIYLRGGDFEAEVLKDGSGPPLLYLHGAIGQKGWAPFLDSLAQKFTVYAPYLPGYSKSNGLDKLDDVADLTLYQFELMDALGLAKAHVVGHFLGGMIAAEMAAYSPSYVDRLVLAAPAGTWRGSDPVADLLSMTANELQDNLWSAASSSMSLSPADFEANARLKSELAADRMQDLTAAGKFLWPIPDRGLKRRAYRIKAPTLVLWGENDRIIPPVYAEDFSGLVAGAQVSIIPNAGHLLMIERAEVFASSVADFLS</sequence>
<dbReference type="PANTHER" id="PTHR43798">
    <property type="entry name" value="MONOACYLGLYCEROL LIPASE"/>
    <property type="match status" value="1"/>
</dbReference>
<feature type="domain" description="AB hydrolase-1" evidence="1">
    <location>
        <begin position="25"/>
        <end position="248"/>
    </location>
</feature>
<accession>A0A160V601</accession>
<protein>
    <submittedName>
        <fullName evidence="2">Alpha/beta hydrolase fold</fullName>
    </submittedName>
</protein>
<dbReference type="InterPro" id="IPR050266">
    <property type="entry name" value="AB_hydrolase_sf"/>
</dbReference>
<reference evidence="2" key="1">
    <citation type="submission" date="2015-10" db="EMBL/GenBank/DDBJ databases">
        <authorList>
            <person name="Gilbert D.G."/>
        </authorList>
    </citation>
    <scope>NUCLEOTIDE SEQUENCE</scope>
</reference>
<gene>
    <name evidence="2" type="ORF">MGWOODY_Clf2465</name>
</gene>
<evidence type="ECO:0000259" key="1">
    <source>
        <dbReference type="Pfam" id="PF00561"/>
    </source>
</evidence>
<proteinExistence type="predicted"/>
<dbReference type="InterPro" id="IPR000073">
    <property type="entry name" value="AB_hydrolase_1"/>
</dbReference>
<dbReference type="GO" id="GO:0016787">
    <property type="term" value="F:hydrolase activity"/>
    <property type="evidence" value="ECO:0007669"/>
    <property type="project" value="UniProtKB-KW"/>
</dbReference>
<dbReference type="EMBL" id="FAXA01000010">
    <property type="protein sequence ID" value="CUV01132.1"/>
    <property type="molecule type" value="Genomic_DNA"/>
</dbReference>
<dbReference type="SUPFAM" id="SSF53474">
    <property type="entry name" value="alpha/beta-Hydrolases"/>
    <property type="match status" value="1"/>
</dbReference>
<organism evidence="2">
    <name type="scientific">hydrothermal vent metagenome</name>
    <dbReference type="NCBI Taxonomy" id="652676"/>
    <lineage>
        <taxon>unclassified sequences</taxon>
        <taxon>metagenomes</taxon>
        <taxon>ecological metagenomes</taxon>
    </lineage>
</organism>
<dbReference type="PRINTS" id="PR00111">
    <property type="entry name" value="ABHYDROLASE"/>
</dbReference>
<evidence type="ECO:0000313" key="2">
    <source>
        <dbReference type="EMBL" id="CUV01132.1"/>
    </source>
</evidence>